<dbReference type="InterPro" id="IPR036995">
    <property type="entry name" value="MPG_sf"/>
</dbReference>
<keyword evidence="3 5" id="KW-0378">Hydrolase</keyword>
<dbReference type="InterPro" id="IPR003180">
    <property type="entry name" value="MPG"/>
</dbReference>
<sequence length="237" mass="26561">MDVGREPKSRGKWSEEPRQLDESFYDRSPAIVARELIGCGFARRVDGEWLGGWIVETEAYLSQRDAASHSARGMTPGNASMFGSPGTLYVYPIHAKHCVNLVTEGHGVGSAVLIRAIEPVWGVQRLMTNRRQTDFSDRSKTQLTTGPGRLCQAMQIDRRCDGKLPQKDANWQVFQEVPVAANRISKTARIGVSQSAERKLRFFLDGNRFVSGLARQHRRPRRDSIEAEFGTLPFPFG</sequence>
<dbReference type="PANTHER" id="PTHR10429:SF0">
    <property type="entry name" value="DNA-3-METHYLADENINE GLYCOSYLASE"/>
    <property type="match status" value="1"/>
</dbReference>
<keyword evidence="4 5" id="KW-0234">DNA repair</keyword>
<protein>
    <recommendedName>
        <fullName evidence="5">Putative 3-methyladenine DNA glycosylase</fullName>
        <ecNumber evidence="5">3.2.2.-</ecNumber>
    </recommendedName>
</protein>
<proteinExistence type="inferred from homology"/>
<dbReference type="Gene3D" id="3.10.300.10">
    <property type="entry name" value="Methylpurine-DNA glycosylase (MPG)"/>
    <property type="match status" value="1"/>
</dbReference>
<gene>
    <name evidence="6" type="ORF">LOC71_17555</name>
</gene>
<dbReference type="CDD" id="cd00540">
    <property type="entry name" value="AAG"/>
    <property type="match status" value="1"/>
</dbReference>
<dbReference type="Proteomes" id="UP001430306">
    <property type="component" value="Unassembled WGS sequence"/>
</dbReference>
<evidence type="ECO:0000256" key="3">
    <source>
        <dbReference type="ARBA" id="ARBA00022801"/>
    </source>
</evidence>
<organism evidence="6 7">
    <name type="scientific">Rhodopirellula halodulae</name>
    <dbReference type="NCBI Taxonomy" id="2894198"/>
    <lineage>
        <taxon>Bacteria</taxon>
        <taxon>Pseudomonadati</taxon>
        <taxon>Planctomycetota</taxon>
        <taxon>Planctomycetia</taxon>
        <taxon>Pirellulales</taxon>
        <taxon>Pirellulaceae</taxon>
        <taxon>Rhodopirellula</taxon>
    </lineage>
</organism>
<keyword evidence="7" id="KW-1185">Reference proteome</keyword>
<name>A0ABS8NMD6_9BACT</name>
<dbReference type="InterPro" id="IPR011034">
    <property type="entry name" value="Formyl_transferase-like_C_sf"/>
</dbReference>
<evidence type="ECO:0000313" key="7">
    <source>
        <dbReference type="Proteomes" id="UP001430306"/>
    </source>
</evidence>
<dbReference type="PANTHER" id="PTHR10429">
    <property type="entry name" value="DNA-3-METHYLADENINE GLYCOSYLASE"/>
    <property type="match status" value="1"/>
</dbReference>
<evidence type="ECO:0000256" key="2">
    <source>
        <dbReference type="ARBA" id="ARBA00022763"/>
    </source>
</evidence>
<dbReference type="RefSeq" id="WP_230275181.1">
    <property type="nucleotide sequence ID" value="NZ_JAJKFW010000025.1"/>
</dbReference>
<keyword evidence="2 5" id="KW-0227">DNA damage</keyword>
<evidence type="ECO:0000256" key="5">
    <source>
        <dbReference type="HAMAP-Rule" id="MF_00527"/>
    </source>
</evidence>
<dbReference type="EMBL" id="JAJKFW010000025">
    <property type="protein sequence ID" value="MCC9644092.1"/>
    <property type="molecule type" value="Genomic_DNA"/>
</dbReference>
<dbReference type="SUPFAM" id="SSF50486">
    <property type="entry name" value="FMT C-terminal domain-like"/>
    <property type="match status" value="1"/>
</dbReference>
<accession>A0ABS8NMD6</accession>
<comment type="similarity">
    <text evidence="1 5">Belongs to the DNA glycosylase MPG family.</text>
</comment>
<evidence type="ECO:0000256" key="1">
    <source>
        <dbReference type="ARBA" id="ARBA00009232"/>
    </source>
</evidence>
<dbReference type="Pfam" id="PF02245">
    <property type="entry name" value="Pur_DNA_glyco"/>
    <property type="match status" value="1"/>
</dbReference>
<evidence type="ECO:0000256" key="4">
    <source>
        <dbReference type="ARBA" id="ARBA00023204"/>
    </source>
</evidence>
<dbReference type="NCBIfam" id="TIGR00567">
    <property type="entry name" value="3mg"/>
    <property type="match status" value="1"/>
</dbReference>
<reference evidence="6" key="1">
    <citation type="submission" date="2021-11" db="EMBL/GenBank/DDBJ databases">
        <title>Genome sequence.</title>
        <authorList>
            <person name="Sun Q."/>
        </authorList>
    </citation>
    <scope>NUCLEOTIDE SEQUENCE</scope>
    <source>
        <strain evidence="6">JC740</strain>
    </source>
</reference>
<comment type="caution">
    <text evidence="6">The sequence shown here is derived from an EMBL/GenBank/DDBJ whole genome shotgun (WGS) entry which is preliminary data.</text>
</comment>
<dbReference type="HAMAP" id="MF_00527">
    <property type="entry name" value="3MGH"/>
    <property type="match status" value="1"/>
</dbReference>
<dbReference type="EC" id="3.2.2.-" evidence="5"/>
<evidence type="ECO:0000313" key="6">
    <source>
        <dbReference type="EMBL" id="MCC9644092.1"/>
    </source>
</evidence>